<sequence>MVGTMCFTSSFYEKNAIELANQYDSIEFESVHYAWKKDWPKKGKNVLDVGAGSGRDAKWFAKHGCNVLAVEPAETMRKLGEENTPEEVTWLEDELPTLYKVRKLSCRYDLILVSAVWMHLPVMRRYKALSVLAKLLTKKGKIVITLRQGSFDDGRKSFGVSLIEIERLTKQIGLNIAYIADSGDAQGRTDVTWQTVVLDQNSKPTNKHHQA</sequence>
<protein>
    <recommendedName>
        <fullName evidence="3">Class I SAM-dependent methyltransferase</fullName>
    </recommendedName>
</protein>
<dbReference type="CDD" id="cd02440">
    <property type="entry name" value="AdoMet_MTases"/>
    <property type="match status" value="1"/>
</dbReference>
<reference evidence="1 2" key="1">
    <citation type="journal article" date="2012" name="Int. J. Syst. Evol. Microbiol.">
        <title>Vibrio caribbeanicus sp. nov., isolated from the marine sponge Scleritoderma cyanea.</title>
        <authorList>
            <person name="Hoffmann M."/>
            <person name="Monday S.R."/>
            <person name="Allard M.W."/>
            <person name="Strain E.A."/>
            <person name="Whittaker P."/>
            <person name="Naum M."/>
            <person name="McCarthy P.J."/>
            <person name="Lopez J.V."/>
            <person name="Fischer M."/>
            <person name="Brown E.W."/>
        </authorList>
    </citation>
    <scope>NUCLEOTIDE SEQUENCE [LARGE SCALE GENOMIC DNA]</scope>
    <source>
        <strain evidence="1 2">ATCC BAA-2122</strain>
    </source>
</reference>
<dbReference type="OrthoDB" id="7348755at2"/>
<dbReference type="Pfam" id="PF13489">
    <property type="entry name" value="Methyltransf_23"/>
    <property type="match status" value="1"/>
</dbReference>
<dbReference type="Gene3D" id="3.40.50.150">
    <property type="entry name" value="Vaccinia Virus protein VP39"/>
    <property type="match status" value="1"/>
</dbReference>
<evidence type="ECO:0008006" key="3">
    <source>
        <dbReference type="Google" id="ProtNLM"/>
    </source>
</evidence>
<accession>E3BEB3</accession>
<name>E3BEB3_9VIBR</name>
<dbReference type="AlphaFoldDB" id="E3BEB3"/>
<evidence type="ECO:0000313" key="1">
    <source>
        <dbReference type="EMBL" id="EFP98530.1"/>
    </source>
</evidence>
<evidence type="ECO:0000313" key="2">
    <source>
        <dbReference type="Proteomes" id="UP000002943"/>
    </source>
</evidence>
<dbReference type="RefSeq" id="WP_009599202.1">
    <property type="nucleotide sequence ID" value="NZ_AEIU01000002.1"/>
</dbReference>
<dbReference type="Proteomes" id="UP000002943">
    <property type="component" value="Unassembled WGS sequence"/>
</dbReference>
<organism evidence="1 2">
    <name type="scientific">Vibrio caribbeanicus ATCC BAA-2122</name>
    <dbReference type="NCBI Taxonomy" id="796620"/>
    <lineage>
        <taxon>Bacteria</taxon>
        <taxon>Pseudomonadati</taxon>
        <taxon>Pseudomonadota</taxon>
        <taxon>Gammaproteobacteria</taxon>
        <taxon>Vibrionales</taxon>
        <taxon>Vibrionaceae</taxon>
        <taxon>Vibrio</taxon>
    </lineage>
</organism>
<dbReference type="PANTHER" id="PTHR43861">
    <property type="entry name" value="TRANS-ACONITATE 2-METHYLTRANSFERASE-RELATED"/>
    <property type="match status" value="1"/>
</dbReference>
<dbReference type="eggNOG" id="COG0500">
    <property type="taxonomic scope" value="Bacteria"/>
</dbReference>
<keyword evidence="2" id="KW-1185">Reference proteome</keyword>
<dbReference type="EMBL" id="AEIU01000002">
    <property type="protein sequence ID" value="EFP98530.1"/>
    <property type="molecule type" value="Genomic_DNA"/>
</dbReference>
<dbReference type="STRING" id="796620.VIBC2010_08283"/>
<dbReference type="InterPro" id="IPR029063">
    <property type="entry name" value="SAM-dependent_MTases_sf"/>
</dbReference>
<comment type="caution">
    <text evidence="1">The sequence shown here is derived from an EMBL/GenBank/DDBJ whole genome shotgun (WGS) entry which is preliminary data.</text>
</comment>
<dbReference type="SUPFAM" id="SSF53335">
    <property type="entry name" value="S-adenosyl-L-methionine-dependent methyltransferases"/>
    <property type="match status" value="1"/>
</dbReference>
<gene>
    <name evidence="1" type="ORF">VIBC2010_08283</name>
</gene>
<proteinExistence type="predicted"/>